<organism evidence="2 3">
    <name type="scientific">Trifolium pratense</name>
    <name type="common">Red clover</name>
    <dbReference type="NCBI Taxonomy" id="57577"/>
    <lineage>
        <taxon>Eukaryota</taxon>
        <taxon>Viridiplantae</taxon>
        <taxon>Streptophyta</taxon>
        <taxon>Embryophyta</taxon>
        <taxon>Tracheophyta</taxon>
        <taxon>Spermatophyta</taxon>
        <taxon>Magnoliopsida</taxon>
        <taxon>eudicotyledons</taxon>
        <taxon>Gunneridae</taxon>
        <taxon>Pentapetalae</taxon>
        <taxon>rosids</taxon>
        <taxon>fabids</taxon>
        <taxon>Fabales</taxon>
        <taxon>Fabaceae</taxon>
        <taxon>Papilionoideae</taxon>
        <taxon>50 kb inversion clade</taxon>
        <taxon>NPAAA clade</taxon>
        <taxon>Hologalegina</taxon>
        <taxon>IRL clade</taxon>
        <taxon>Trifolieae</taxon>
        <taxon>Trifolium</taxon>
    </lineage>
</organism>
<proteinExistence type="predicted"/>
<accession>A0A2K3L9B7</accession>
<evidence type="ECO:0000313" key="2">
    <source>
        <dbReference type="EMBL" id="PNX75127.1"/>
    </source>
</evidence>
<name>A0A2K3L9B7_TRIPR</name>
<dbReference type="Gramene" id="Tp57577_TGAC_v2_mRNA38916">
    <property type="protein sequence ID" value="Tp57577_TGAC_v2_mRNA38916"/>
    <property type="gene ID" value="Tp57577_TGAC_v2_gene37654"/>
</dbReference>
<dbReference type="GO" id="GO:0019005">
    <property type="term" value="C:SCF ubiquitin ligase complex"/>
    <property type="evidence" value="ECO:0007669"/>
    <property type="project" value="TreeGrafter"/>
</dbReference>
<dbReference type="EMBL" id="ASHM01028571">
    <property type="protein sequence ID" value="PNX75127.1"/>
    <property type="molecule type" value="Genomic_DNA"/>
</dbReference>
<gene>
    <name evidence="2" type="ORF">L195_g031058</name>
</gene>
<dbReference type="SMART" id="SM00367">
    <property type="entry name" value="LRR_CC"/>
    <property type="match status" value="11"/>
</dbReference>
<evidence type="ECO:0000313" key="3">
    <source>
        <dbReference type="Proteomes" id="UP000236291"/>
    </source>
</evidence>
<dbReference type="InterPro" id="IPR032675">
    <property type="entry name" value="LRR_dom_sf"/>
</dbReference>
<reference evidence="2 3" key="2">
    <citation type="journal article" date="2017" name="Front. Plant Sci.">
        <title>Gene Classification and Mining of Molecular Markers Useful in Red Clover (Trifolium pratense) Breeding.</title>
        <authorList>
            <person name="Istvanek J."/>
            <person name="Dluhosova J."/>
            <person name="Dluhos P."/>
            <person name="Patkova L."/>
            <person name="Nedelnik J."/>
            <person name="Repkova J."/>
        </authorList>
    </citation>
    <scope>NUCLEOTIDE SEQUENCE [LARGE SCALE GENOMIC DNA]</scope>
    <source>
        <strain evidence="3">cv. Tatra</strain>
        <tissue evidence="2">Young leaves</tissue>
    </source>
</reference>
<dbReference type="SUPFAM" id="SSF52047">
    <property type="entry name" value="RNI-like"/>
    <property type="match status" value="2"/>
</dbReference>
<dbReference type="PANTHER" id="PTHR13318:SF106">
    <property type="entry name" value="F-BOX_LRR-REPEAT PROTEIN 2"/>
    <property type="match status" value="1"/>
</dbReference>
<dbReference type="AlphaFoldDB" id="A0A2K3L9B7"/>
<dbReference type="OrthoDB" id="6066220at2759"/>
<dbReference type="STRING" id="57577.A0A2K3L9B7"/>
<dbReference type="Pfam" id="PF25372">
    <property type="entry name" value="DUF7885"/>
    <property type="match status" value="1"/>
</dbReference>
<dbReference type="InterPro" id="IPR006553">
    <property type="entry name" value="Leu-rich_rpt_Cys-con_subtyp"/>
</dbReference>
<feature type="domain" description="F-box/LRR-repeat protein 15-like leucin rich repeat" evidence="1">
    <location>
        <begin position="432"/>
        <end position="564"/>
    </location>
</feature>
<comment type="caution">
    <text evidence="2">The sequence shown here is derived from an EMBL/GenBank/DDBJ whole genome shotgun (WGS) entry which is preliminary data.</text>
</comment>
<dbReference type="GO" id="GO:0031146">
    <property type="term" value="P:SCF-dependent proteasomal ubiquitin-dependent protein catabolic process"/>
    <property type="evidence" value="ECO:0007669"/>
    <property type="project" value="TreeGrafter"/>
</dbReference>
<evidence type="ECO:0000259" key="1">
    <source>
        <dbReference type="Pfam" id="PF25372"/>
    </source>
</evidence>
<sequence>MKRQRISLKACSQQFVDLPDDCWERIFSFLKNNGGDDDDDDDNGNYYYLKSLSMASKQFLSITNRHKLSITILNPTLLHLPRLLQRFTNLISIDLSSLYFYKGSHLNLNLILSQISCFPLKFLRSLNISNHKTIPATGLLAFSKKITTLTSLVCSKIRSINDTDLKLIADCFPFLEELDLSYPLELVNYSVGIQALSLSLFKLRKINLTNHHQLNDELIFQLFKNCKCLQEAITVFCPRLTAGVSCALSERPILRSIYFESIHRQHVTSHFIHSLLSLKDLTSIQFARWHISDELLSSIAMASLPLRRLALLHCTGYTYSGIFFLLSKCQRIQHLDLKDTDFLNNTCVANLSLLLPELVSINLGTCSMLTDSSLFTLVRNCPSLVEINMQFILFDNHNSLMEDCVVNPQLKYLFLGYTPRLQNENIIMLAAIFPNLQRLNISCCSFITEEGIGQVLRNCPKIRHLDLTCCTSVKSLGIHFDVPKLEMLNLTSTIVDDEALCVISKRCRGLLQLVLPHCLHITRKGVMHVVKGCTQLKEINLMFCPKVHASVVASMVVSSPSLRKIVIPPGFPLSDKNRKHFSRYGCLLTSFT</sequence>
<dbReference type="Proteomes" id="UP000236291">
    <property type="component" value="Unassembled WGS sequence"/>
</dbReference>
<dbReference type="PANTHER" id="PTHR13318">
    <property type="entry name" value="PARTNER OF PAIRED, ISOFORM B-RELATED"/>
    <property type="match status" value="1"/>
</dbReference>
<protein>
    <submittedName>
        <fullName evidence="2">F-box/LRR-repeat protein</fullName>
    </submittedName>
</protein>
<dbReference type="InterPro" id="IPR057207">
    <property type="entry name" value="FBXL15_LRR"/>
</dbReference>
<dbReference type="Gene3D" id="3.80.10.10">
    <property type="entry name" value="Ribonuclease Inhibitor"/>
    <property type="match status" value="2"/>
</dbReference>
<reference evidence="2 3" key="1">
    <citation type="journal article" date="2014" name="Am. J. Bot.">
        <title>Genome assembly and annotation for red clover (Trifolium pratense; Fabaceae).</title>
        <authorList>
            <person name="Istvanek J."/>
            <person name="Jaros M."/>
            <person name="Krenek A."/>
            <person name="Repkova J."/>
        </authorList>
    </citation>
    <scope>NUCLEOTIDE SEQUENCE [LARGE SCALE GENOMIC DNA]</scope>
    <source>
        <strain evidence="3">cv. Tatra</strain>
        <tissue evidence="2">Young leaves</tissue>
    </source>
</reference>